<keyword evidence="7" id="KW-0408">Iron</keyword>
<dbReference type="Pfam" id="PF02628">
    <property type="entry name" value="COX15-CtaA"/>
    <property type="match status" value="1"/>
</dbReference>
<feature type="transmembrane region" description="Helical" evidence="12">
    <location>
        <begin position="224"/>
        <end position="247"/>
    </location>
</feature>
<feature type="transmembrane region" description="Helical" evidence="12">
    <location>
        <begin position="285"/>
        <end position="306"/>
    </location>
</feature>
<evidence type="ECO:0000313" key="13">
    <source>
        <dbReference type="EMBL" id="RSZ63515.1"/>
    </source>
</evidence>
<evidence type="ECO:0000256" key="9">
    <source>
        <dbReference type="ARBA" id="ARBA00023136"/>
    </source>
</evidence>
<gene>
    <name evidence="13" type="ORF">EAH68_07615</name>
</gene>
<keyword evidence="2" id="KW-1003">Cell membrane</keyword>
<dbReference type="PANTHER" id="PTHR35457">
    <property type="entry name" value="HEME A SYNTHASE"/>
    <property type="match status" value="1"/>
</dbReference>
<keyword evidence="9 12" id="KW-0472">Membrane</keyword>
<keyword evidence="5 12" id="KW-1133">Transmembrane helix</keyword>
<evidence type="ECO:0000256" key="11">
    <source>
        <dbReference type="ARBA" id="ARBA00023444"/>
    </source>
</evidence>
<dbReference type="InterPro" id="IPR003780">
    <property type="entry name" value="COX15/CtaA_fam"/>
</dbReference>
<keyword evidence="4" id="KW-0479">Metal-binding</keyword>
<proteinExistence type="predicted"/>
<comment type="subcellular location">
    <subcellularLocation>
        <location evidence="1">Membrane</location>
        <topology evidence="1">Multi-pass membrane protein</topology>
    </subcellularLocation>
</comment>
<feature type="transmembrane region" description="Helical" evidence="12">
    <location>
        <begin position="86"/>
        <end position="106"/>
    </location>
</feature>
<dbReference type="GO" id="GO:0016020">
    <property type="term" value="C:membrane"/>
    <property type="evidence" value="ECO:0007669"/>
    <property type="project" value="UniProtKB-SubCell"/>
</dbReference>
<evidence type="ECO:0000256" key="6">
    <source>
        <dbReference type="ARBA" id="ARBA00023002"/>
    </source>
</evidence>
<name>A0A3S0BHR3_9CORY</name>
<dbReference type="AlphaFoldDB" id="A0A3S0BHR3"/>
<keyword evidence="8" id="KW-0350">Heme biosynthesis</keyword>
<evidence type="ECO:0000256" key="3">
    <source>
        <dbReference type="ARBA" id="ARBA00022692"/>
    </source>
</evidence>
<keyword evidence="14" id="KW-1185">Reference proteome</keyword>
<sequence length="327" mass="35019">MGTVTDTVTATDNPRTSRGPSVRLQRILAFILLLAQGGITVTGSVVRVTGSGLGCDTWPNCHEGSLVPVAGAAPALHQAIEFGNRLLTFVLAAIALAVFIAVLRAGRRREIKVYALISGIGIILQAVIGGVSVLLDLQWWAVAIHFLPSMVLVWIAALLYMRLAEPDDAQPVRMFPALIRTLTVVAAVALALVLITGTMTTGAGVHSGDAGVGMEGRLEVDIKLMAYIHASAMYLYLAATLVVTWLLHRHKAPAAARQTAYVLIAMILVQWGIGLIQFYLGIPRWTIPVHIAMSSVVVAFSAFLYAHGLRRTSYTPLRAKADANAQR</sequence>
<reference evidence="13 14" key="1">
    <citation type="submission" date="2018-12" db="EMBL/GenBank/DDBJ databases">
        <title>YIM 101343 draft genome.</title>
        <authorList>
            <person name="Chen X."/>
        </authorList>
    </citation>
    <scope>NUCLEOTIDE SEQUENCE [LARGE SCALE GENOMIC DNA]</scope>
    <source>
        <strain evidence="13 14">YIM 101343</strain>
    </source>
</reference>
<evidence type="ECO:0000256" key="4">
    <source>
        <dbReference type="ARBA" id="ARBA00022723"/>
    </source>
</evidence>
<feature type="transmembrane region" description="Helical" evidence="12">
    <location>
        <begin position="113"/>
        <end position="133"/>
    </location>
</feature>
<dbReference type="PANTHER" id="PTHR35457:SF1">
    <property type="entry name" value="HEME A SYNTHASE"/>
    <property type="match status" value="1"/>
</dbReference>
<dbReference type="GO" id="GO:0016491">
    <property type="term" value="F:oxidoreductase activity"/>
    <property type="evidence" value="ECO:0007669"/>
    <property type="project" value="UniProtKB-KW"/>
</dbReference>
<keyword evidence="6" id="KW-0560">Oxidoreductase</keyword>
<dbReference type="Proteomes" id="UP000274907">
    <property type="component" value="Unassembled WGS sequence"/>
</dbReference>
<dbReference type="OrthoDB" id="5241540at2"/>
<protein>
    <submittedName>
        <fullName evidence="13">Heme A synthase</fullName>
    </submittedName>
</protein>
<dbReference type="EMBL" id="RXHJ01000007">
    <property type="protein sequence ID" value="RSZ63515.1"/>
    <property type="molecule type" value="Genomic_DNA"/>
</dbReference>
<comment type="caution">
    <text evidence="13">The sequence shown here is derived from an EMBL/GenBank/DDBJ whole genome shotgun (WGS) entry which is preliminary data.</text>
</comment>
<organism evidence="13 14">
    <name type="scientific">Corynebacterium hylobatis</name>
    <dbReference type="NCBI Taxonomy" id="1859290"/>
    <lineage>
        <taxon>Bacteria</taxon>
        <taxon>Bacillati</taxon>
        <taxon>Actinomycetota</taxon>
        <taxon>Actinomycetes</taxon>
        <taxon>Mycobacteriales</taxon>
        <taxon>Corynebacteriaceae</taxon>
        <taxon>Corynebacterium</taxon>
    </lineage>
</organism>
<evidence type="ECO:0000256" key="7">
    <source>
        <dbReference type="ARBA" id="ARBA00023004"/>
    </source>
</evidence>
<evidence type="ECO:0000256" key="10">
    <source>
        <dbReference type="ARBA" id="ARBA00023157"/>
    </source>
</evidence>
<feature type="transmembrane region" description="Helical" evidence="12">
    <location>
        <begin position="259"/>
        <end position="279"/>
    </location>
</feature>
<keyword evidence="10" id="KW-1015">Disulfide bond</keyword>
<evidence type="ECO:0000256" key="8">
    <source>
        <dbReference type="ARBA" id="ARBA00023133"/>
    </source>
</evidence>
<evidence type="ECO:0000256" key="5">
    <source>
        <dbReference type="ARBA" id="ARBA00022989"/>
    </source>
</evidence>
<evidence type="ECO:0000256" key="12">
    <source>
        <dbReference type="SAM" id="Phobius"/>
    </source>
</evidence>
<keyword evidence="3 12" id="KW-0812">Transmembrane</keyword>
<evidence type="ECO:0000256" key="1">
    <source>
        <dbReference type="ARBA" id="ARBA00004141"/>
    </source>
</evidence>
<dbReference type="GO" id="GO:0046872">
    <property type="term" value="F:metal ion binding"/>
    <property type="evidence" value="ECO:0007669"/>
    <property type="project" value="UniProtKB-KW"/>
</dbReference>
<comment type="pathway">
    <text evidence="11">Porphyrin-containing compound metabolism.</text>
</comment>
<accession>A0A3S0BHR3</accession>
<dbReference type="GO" id="GO:0006784">
    <property type="term" value="P:heme A biosynthetic process"/>
    <property type="evidence" value="ECO:0007669"/>
    <property type="project" value="InterPro"/>
</dbReference>
<evidence type="ECO:0000313" key="14">
    <source>
        <dbReference type="Proteomes" id="UP000274907"/>
    </source>
</evidence>
<evidence type="ECO:0000256" key="2">
    <source>
        <dbReference type="ARBA" id="ARBA00022475"/>
    </source>
</evidence>
<feature type="transmembrane region" description="Helical" evidence="12">
    <location>
        <begin position="27"/>
        <end position="46"/>
    </location>
</feature>
<dbReference type="InterPro" id="IPR050450">
    <property type="entry name" value="COX15/CtaA_HemeA_synthase"/>
</dbReference>
<feature type="transmembrane region" description="Helical" evidence="12">
    <location>
        <begin position="139"/>
        <end position="161"/>
    </location>
</feature>
<feature type="transmembrane region" description="Helical" evidence="12">
    <location>
        <begin position="182"/>
        <end position="204"/>
    </location>
</feature>